<feature type="compositionally biased region" description="Polar residues" evidence="7">
    <location>
        <begin position="123"/>
        <end position="140"/>
    </location>
</feature>
<dbReference type="InterPro" id="IPR057068">
    <property type="entry name" value="IML1_N_fung"/>
</dbReference>
<feature type="region of interest" description="Disordered" evidence="7">
    <location>
        <begin position="758"/>
        <end position="818"/>
    </location>
</feature>
<dbReference type="GO" id="GO:1904262">
    <property type="term" value="P:negative regulation of TORC1 signaling"/>
    <property type="evidence" value="ECO:0007669"/>
    <property type="project" value="TreeGrafter"/>
</dbReference>
<evidence type="ECO:0000313" key="9">
    <source>
        <dbReference type="EMBL" id="KAA6409367.1"/>
    </source>
</evidence>
<dbReference type="Pfam" id="PF24438">
    <property type="entry name" value="IML1_N_fung"/>
    <property type="match status" value="1"/>
</dbReference>
<comment type="similarity">
    <text evidence="2">Belongs to the IML1 family.</text>
</comment>
<dbReference type="PANTHER" id="PTHR13179:SF8">
    <property type="entry name" value="GATOR COMPLEX PROTEIN DEPDC5"/>
    <property type="match status" value="1"/>
</dbReference>
<dbReference type="GO" id="GO:0035556">
    <property type="term" value="P:intracellular signal transduction"/>
    <property type="evidence" value="ECO:0007669"/>
    <property type="project" value="InterPro"/>
</dbReference>
<feature type="compositionally biased region" description="Basic and acidic residues" evidence="7">
    <location>
        <begin position="1694"/>
        <end position="1705"/>
    </location>
</feature>
<protein>
    <recommendedName>
        <fullName evidence="3">Vacuolar membrane-associated protein IML1</fullName>
    </recommendedName>
    <alternativeName>
        <fullName evidence="4">Vacuolar membrane-associated protein iml1</fullName>
    </alternativeName>
</protein>
<name>A0A5M8PJ43_9LECA</name>
<keyword evidence="6" id="KW-0472">Membrane</keyword>
<feature type="compositionally biased region" description="Low complexity" evidence="7">
    <location>
        <begin position="1810"/>
        <end position="1826"/>
    </location>
</feature>
<dbReference type="InterPro" id="IPR048255">
    <property type="entry name" value="IML1_N"/>
</dbReference>
<feature type="region of interest" description="Disordered" evidence="7">
    <location>
        <begin position="959"/>
        <end position="980"/>
    </location>
</feature>
<dbReference type="Pfam" id="PF12257">
    <property type="entry name" value="IML1"/>
    <property type="match status" value="1"/>
</dbReference>
<dbReference type="Pfam" id="PF19418">
    <property type="entry name" value="DEPDC5_CTD"/>
    <property type="match status" value="1"/>
</dbReference>
<evidence type="ECO:0000256" key="7">
    <source>
        <dbReference type="SAM" id="MobiDB-lite"/>
    </source>
</evidence>
<dbReference type="GO" id="GO:0005096">
    <property type="term" value="F:GTPase activator activity"/>
    <property type="evidence" value="ECO:0007669"/>
    <property type="project" value="InterPro"/>
</dbReference>
<dbReference type="PROSITE" id="PS50186">
    <property type="entry name" value="DEP"/>
    <property type="match status" value="1"/>
</dbReference>
<feature type="compositionally biased region" description="Basic and acidic residues" evidence="7">
    <location>
        <begin position="1458"/>
        <end position="1471"/>
    </location>
</feature>
<comment type="caution">
    <text evidence="9">The sequence shown here is derived from an EMBL/GenBank/DDBJ whole genome shotgun (WGS) entry which is preliminary data.</text>
</comment>
<feature type="region of interest" description="Disordered" evidence="7">
    <location>
        <begin position="683"/>
        <end position="707"/>
    </location>
</feature>
<feature type="compositionally biased region" description="Polar residues" evidence="7">
    <location>
        <begin position="1474"/>
        <end position="1485"/>
    </location>
</feature>
<comment type="subcellular location">
    <subcellularLocation>
        <location evidence="1">Vacuole membrane</location>
        <topology evidence="1">Peripheral membrane protein</topology>
    </subcellularLocation>
</comment>
<feature type="compositionally biased region" description="Low complexity" evidence="7">
    <location>
        <begin position="804"/>
        <end position="815"/>
    </location>
</feature>
<feature type="compositionally biased region" description="Basic and acidic residues" evidence="7">
    <location>
        <begin position="90"/>
        <end position="102"/>
    </location>
</feature>
<gene>
    <name evidence="9" type="ORF">FRX48_06920</name>
</gene>
<dbReference type="CDD" id="cd04449">
    <property type="entry name" value="DEP_DEPDC5-like"/>
    <property type="match status" value="1"/>
</dbReference>
<evidence type="ECO:0000256" key="1">
    <source>
        <dbReference type="ARBA" id="ARBA00004148"/>
    </source>
</evidence>
<keyword evidence="5" id="KW-0926">Vacuole</keyword>
<dbReference type="EMBL" id="VXIT01000011">
    <property type="protein sequence ID" value="KAA6409367.1"/>
    <property type="molecule type" value="Genomic_DNA"/>
</dbReference>
<dbReference type="Pfam" id="PF00610">
    <property type="entry name" value="DEP"/>
    <property type="match status" value="1"/>
</dbReference>
<reference evidence="9 10" key="1">
    <citation type="submission" date="2019-09" db="EMBL/GenBank/DDBJ databases">
        <title>The hologenome of the rock-dwelling lichen Lasallia pustulata.</title>
        <authorList>
            <person name="Greshake Tzovaras B."/>
            <person name="Segers F."/>
            <person name="Bicker A."/>
            <person name="Dal Grande F."/>
            <person name="Otte J."/>
            <person name="Hankeln T."/>
            <person name="Schmitt I."/>
            <person name="Ebersberger I."/>
        </authorList>
    </citation>
    <scope>NUCLEOTIDE SEQUENCE [LARGE SCALE GENOMIC DNA]</scope>
    <source>
        <strain evidence="9">A1-1</strain>
    </source>
</reference>
<dbReference type="InterPro" id="IPR045838">
    <property type="entry name" value="DEPDC5_CTD"/>
</dbReference>
<evidence type="ECO:0000256" key="6">
    <source>
        <dbReference type="ARBA" id="ARBA00023136"/>
    </source>
</evidence>
<feature type="region of interest" description="Disordered" evidence="7">
    <location>
        <begin position="1689"/>
        <end position="1731"/>
    </location>
</feature>
<sequence length="1841" mass="206203">MLFYVGQYRSGRNPRAEAGISPAPIGEMDMSEGPKGTNGTMSSVGRLCPLWIHDDNFSKDQVLLNLALFPRGTVKVGDLIQVVPQSAGTENKDYEHRHDAGPRVKRSHRGGEDDEETPGREPSTPSLEASAKEQSAFSSGKESDASARYVFKAKEMGSELLSRNPTLQISISSTIASAFGFKNRAQVMVSAVEESKCSASHVEINFRDEYLTRADMWRLVISELARKPVYKGQKLLFMSTIKATVHAIYVEGKIVRSAYFNATTKPIFRSESARYVLFIQMSKEMWGFDTNGSGEIMFNKVINGFLPDLFKRWQEIKARHLVSIILFSRVEYKRDIATGFVHPAVDVEDPSMQTAADNTPYKDFYRVVVSDMASGQWSTILQQLKREFKVFLRDVLIRKPTLRGFVANEAETESAAIEVPKGMIAGHPSSATRGNILEAINLASSQFSNDYIDRDLVRTGISIVVVTPGPGLFEVDYNLLATTTDILIENGIAIDLVCLAPMPLHSVPLFKYKPPQPQSEPANIFAFGTDGSTPKGRDMTFGSYSSRVNNLSSSNLSRSDRSLPPVASRNKTNPPNDWRYGIPHWIDVSFWVSTTEERGLHVSANKEGLKKSKLSTKQHKTFVPRVRMYSVQMMGMMENEMSNISIPYLHQPSTFRQDRLANINHLGSAHPNRLNTEGTLAAVNADPNAPHNDRTYSERKAETSTSRLDSAALQWMDDYDDKLFRDPRQSHALDKQSRQLLPARRALQAQTLRDNYKSLLGTSPHTFQRLPSGLARSSTESPHTERTMQNRPVGQGKSKRKESTASTTSTASTNSQTLVKPAMLPWQISFGLRGFGAPAPKALASTEISSEQAKPTSASNRGLRLQSRTRVKEAGLPAQAKRASQEYNDPRIELLSPRGLEALRASTTRPIAIRCTTAIRVSGHSHQHSIKAEIEAREPSNEGQPRGRLGILGKASLRKQNGPTVNLDHHYSPQEAPAALSPGSAMAPWLTVLNPSNPHKMDNDLASRLGRWQHVYPRRLRASTIKWKSLCSPASIPLTTEQFPTADQLVAEYQESPYRIALHEEEDLPEMPKSREWLVRELISFRLSHGFQIVVGPRLSQAVAKPLSEVFDIFDDKYLSQDGTVIFLSRGSTIHQLSCIEEGEVEVKRYTRRPMASVDLGSNEEISLAYKPAIRTMLADAYDPHDMLIASQRDEYNWHVVDSFIAGHEEQQAGRFAEHLRFWRARFVLIPVDPPSSARRPLQTLNEDNEEEIRLEGIRKLTQVWQRYRYIPPDERRFQAPLWTRRDTNPLDIIYQTRNPSSIIATELDRFDSTLLAENDLGGRPVKLLPDTELYQRSNLNLASLAQTIQGDKGVRLMDRRWHWRLHYNCFIGSDLTTWLLMNFKDVDTREEAIDLGNELMKGGLFQHVEKRHNFRDGNFFYQIASEYRAPRPESRGGWFGSTRRLDRAVPPTPVSEHLGKDSPRVSRSRSDSGNNGVSPRNSASAPVGSKQHLAVALSKSLRYDVDHRKRSYRPEVINLHYDRVHNPDNCYHIQIDWMNVTSKLIEDAIVSWATSAERFGLRLVEVPIGEASTINGTHPFRAPYLVKLAHHPPNRQPEEDPEASSFTPRPRAEDHYYQTALLKNFNFVLDLEAAKDFPLHVEVTYSWGRPDYKYPQYIHRSGVVLAQIIDDGNIILLENKLYNNRSAAANDPGKVDSDKFHDRGAGGPKFHQPGRGTGSPFGGSPQVTPFSSPLVRASPDSLGAGYGRPGLAPAFIRPETEKIKNELEAFCHNSDTLKKFYEDVLSTAMSPASASPYMDGSIPILGLPPSLSLREMSSSPSPASSKTRAENGVTQHSPLA</sequence>
<feature type="region of interest" description="Disordered" evidence="7">
    <location>
        <begin position="1431"/>
        <end position="1491"/>
    </location>
</feature>
<dbReference type="GO" id="GO:0010508">
    <property type="term" value="P:positive regulation of autophagy"/>
    <property type="evidence" value="ECO:0007669"/>
    <property type="project" value="TreeGrafter"/>
</dbReference>
<evidence type="ECO:0000256" key="3">
    <source>
        <dbReference type="ARBA" id="ARBA00018529"/>
    </source>
</evidence>
<dbReference type="GO" id="GO:0005774">
    <property type="term" value="C:vacuolar membrane"/>
    <property type="evidence" value="ECO:0007669"/>
    <property type="project" value="UniProtKB-SubCell"/>
</dbReference>
<accession>A0A5M8PJ43</accession>
<proteinExistence type="inferred from homology"/>
<evidence type="ECO:0000256" key="4">
    <source>
        <dbReference type="ARBA" id="ARBA00021881"/>
    </source>
</evidence>
<dbReference type="SUPFAM" id="SSF46785">
    <property type="entry name" value="Winged helix' DNA-binding domain"/>
    <property type="match status" value="1"/>
</dbReference>
<dbReference type="Proteomes" id="UP000324767">
    <property type="component" value="Unassembled WGS sequence"/>
</dbReference>
<dbReference type="InterPro" id="IPR027244">
    <property type="entry name" value="IML1"/>
</dbReference>
<evidence type="ECO:0000256" key="2">
    <source>
        <dbReference type="ARBA" id="ARBA00005643"/>
    </source>
</evidence>
<evidence type="ECO:0000256" key="5">
    <source>
        <dbReference type="ARBA" id="ARBA00022554"/>
    </source>
</evidence>
<dbReference type="SMART" id="SM00049">
    <property type="entry name" value="DEP"/>
    <property type="match status" value="1"/>
</dbReference>
<dbReference type="OrthoDB" id="39497at2759"/>
<evidence type="ECO:0000313" key="10">
    <source>
        <dbReference type="Proteomes" id="UP000324767"/>
    </source>
</evidence>
<dbReference type="InterPro" id="IPR036390">
    <property type="entry name" value="WH_DNA-bd_sf"/>
</dbReference>
<dbReference type="Gene3D" id="1.10.10.10">
    <property type="entry name" value="Winged helix-like DNA-binding domain superfamily/Winged helix DNA-binding domain"/>
    <property type="match status" value="1"/>
</dbReference>
<organism evidence="9 10">
    <name type="scientific">Lasallia pustulata</name>
    <dbReference type="NCBI Taxonomy" id="136370"/>
    <lineage>
        <taxon>Eukaryota</taxon>
        <taxon>Fungi</taxon>
        <taxon>Dikarya</taxon>
        <taxon>Ascomycota</taxon>
        <taxon>Pezizomycotina</taxon>
        <taxon>Lecanoromycetes</taxon>
        <taxon>OSLEUM clade</taxon>
        <taxon>Umbilicariomycetidae</taxon>
        <taxon>Umbilicariales</taxon>
        <taxon>Umbilicariaceae</taxon>
        <taxon>Lasallia</taxon>
    </lineage>
</organism>
<dbReference type="InterPro" id="IPR036388">
    <property type="entry name" value="WH-like_DNA-bd_sf"/>
</dbReference>
<feature type="region of interest" description="Disordered" evidence="7">
    <location>
        <begin position="87"/>
        <end position="141"/>
    </location>
</feature>
<dbReference type="InterPro" id="IPR000591">
    <property type="entry name" value="DEP_dom"/>
</dbReference>
<feature type="region of interest" description="Disordered" evidence="7">
    <location>
        <begin position="551"/>
        <end position="574"/>
    </location>
</feature>
<evidence type="ECO:0000259" key="8">
    <source>
        <dbReference type="PROSITE" id="PS50186"/>
    </source>
</evidence>
<feature type="region of interest" description="Disordered" evidence="7">
    <location>
        <begin position="1810"/>
        <end position="1841"/>
    </location>
</feature>
<feature type="domain" description="DEP" evidence="8">
    <location>
        <begin position="1351"/>
        <end position="1426"/>
    </location>
</feature>
<feature type="compositionally biased region" description="Basic and acidic residues" evidence="7">
    <location>
        <begin position="691"/>
        <end position="702"/>
    </location>
</feature>
<dbReference type="PANTHER" id="PTHR13179">
    <property type="entry name" value="DEP DOMAIN CONTAINING PROTEIN 5"/>
    <property type="match status" value="1"/>
</dbReference>
<dbReference type="GO" id="GO:1990130">
    <property type="term" value="C:GATOR1 complex"/>
    <property type="evidence" value="ECO:0007669"/>
    <property type="project" value="TreeGrafter"/>
</dbReference>